<keyword evidence="3" id="KW-1185">Reference proteome</keyword>
<dbReference type="AlphaFoldDB" id="A0AAV2JGC2"/>
<dbReference type="PANTHER" id="PTHR31909:SF2">
    <property type="entry name" value="RIKEN CDNA 2410004P03 GENE"/>
    <property type="match status" value="1"/>
</dbReference>
<evidence type="ECO:0000313" key="3">
    <source>
        <dbReference type="Proteomes" id="UP001497482"/>
    </source>
</evidence>
<dbReference type="PANTHER" id="PTHR31909">
    <property type="entry name" value="CHROMOSOME 20 ORF85 FAMILY MEMBER"/>
    <property type="match status" value="1"/>
</dbReference>
<evidence type="ECO:0000313" key="2">
    <source>
        <dbReference type="EMBL" id="CAL1574752.1"/>
    </source>
</evidence>
<organism evidence="2 3">
    <name type="scientific">Knipowitschia caucasica</name>
    <name type="common">Caucasian dwarf goby</name>
    <name type="synonym">Pomatoschistus caucasicus</name>
    <dbReference type="NCBI Taxonomy" id="637954"/>
    <lineage>
        <taxon>Eukaryota</taxon>
        <taxon>Metazoa</taxon>
        <taxon>Chordata</taxon>
        <taxon>Craniata</taxon>
        <taxon>Vertebrata</taxon>
        <taxon>Euteleostomi</taxon>
        <taxon>Actinopterygii</taxon>
        <taxon>Neopterygii</taxon>
        <taxon>Teleostei</taxon>
        <taxon>Neoteleostei</taxon>
        <taxon>Acanthomorphata</taxon>
        <taxon>Gobiaria</taxon>
        <taxon>Gobiiformes</taxon>
        <taxon>Gobioidei</taxon>
        <taxon>Gobiidae</taxon>
        <taxon>Gobiinae</taxon>
        <taxon>Knipowitschia</taxon>
    </lineage>
</organism>
<reference evidence="2 3" key="1">
    <citation type="submission" date="2024-04" db="EMBL/GenBank/DDBJ databases">
        <authorList>
            <person name="Waldvogel A.-M."/>
            <person name="Schoenle A."/>
        </authorList>
    </citation>
    <scope>NUCLEOTIDE SEQUENCE [LARGE SCALE GENOMIC DNA]</scope>
</reference>
<dbReference type="Pfam" id="PF14945">
    <property type="entry name" value="LLC1"/>
    <property type="match status" value="1"/>
</dbReference>
<protein>
    <submittedName>
        <fullName evidence="2">Uncharacterized protein</fullName>
    </submittedName>
</protein>
<sequence>MEIRGMQRVSSAGYRLQPRTPAPRPRSSQTHGGWSAPTPGDHGASPDQDPVRQDLVWREMVWKERRGAKEWEKNWDFLKKFDDLGKPKQEPPLPSNVSVFSELIPNTNNQMIGSRLTSPMGQELLRMNRLLVLSCSHQRRKLDPEMLPA</sequence>
<name>A0AAV2JGC2_KNICA</name>
<gene>
    <name evidence="2" type="ORF">KC01_LOCUS6447</name>
</gene>
<proteinExistence type="predicted"/>
<dbReference type="EMBL" id="OZ035834">
    <property type="protein sequence ID" value="CAL1574752.1"/>
    <property type="molecule type" value="Genomic_DNA"/>
</dbReference>
<evidence type="ECO:0000256" key="1">
    <source>
        <dbReference type="SAM" id="MobiDB-lite"/>
    </source>
</evidence>
<dbReference type="InterPro" id="IPR020339">
    <property type="entry name" value="C20orf85-like"/>
</dbReference>
<dbReference type="Proteomes" id="UP001497482">
    <property type="component" value="Chromosome 12"/>
</dbReference>
<feature type="region of interest" description="Disordered" evidence="1">
    <location>
        <begin position="1"/>
        <end position="53"/>
    </location>
</feature>
<accession>A0AAV2JGC2</accession>